<dbReference type="OrthoDB" id="972532at2759"/>
<dbReference type="InterPro" id="IPR051350">
    <property type="entry name" value="WD_repeat-ST_regulator"/>
</dbReference>
<feature type="repeat" description="WD" evidence="3">
    <location>
        <begin position="313"/>
        <end position="345"/>
    </location>
</feature>
<evidence type="ECO:0000256" key="4">
    <source>
        <dbReference type="SAM" id="MobiDB-lite"/>
    </source>
</evidence>
<dbReference type="GO" id="GO:0034657">
    <property type="term" value="C:GID complex"/>
    <property type="evidence" value="ECO:0007669"/>
    <property type="project" value="TreeGrafter"/>
</dbReference>
<dbReference type="AlphaFoldDB" id="A0A9P4I048"/>
<sequence>MRLDSEAPRRSPSPSQAHSNGSNGFSPNRKPGANKSANGSSHVATESNGSTSRTNGSGRAVPATFFGHDREEVTRILIQSLTDLGYHNAAESLSQESGYELEGPTVAAFRSAVLHGEWSEAESLLFGSSSYDEGGGVDLEDAGYDYGKTPARSGKSTWEPSAQTNGLTLIEGVNKDEMRFWMRQQKYLELLEQRDLGGALMVLRQELTPLHQDTNRLHALSSLMMCQSPEDLKYQSNWDGAEGESRGLLLSELSKSISPSVMIPEHRLAVLLNQVKENWVSNCLYHNTLASPSLYLDHSCDREDYPLKTVLELRHHTDEVWFLRFSNDGSMLATTGRDQRVNIYDTTNFQRMFCLEDHEGGICFLAWSPDDKRLISCSQDNSARLWSTTTGELLCRIDKTFDYPVTTAAWAPSGETFVTGSQDTSAGLCLWNTSGDRLYTWKEDPKNQIALRVHDVGITPDGQRLVVLLERHILVYDFLTRERIATREMQDHKLTSLTLSMDSQHMLISMNVDKICLMDIDTIETVRQFQGQRQTQFIIRSSFGGAGEGFVVSGSEDSRIYIWRNNGRLIEALDAHRPGCVNAVVWHPRDPGIFASAGDDRTVRIWSRSNIPCRSLGR</sequence>
<dbReference type="Gene3D" id="2.130.10.10">
    <property type="entry name" value="YVTN repeat-like/Quinoprotein amine dehydrogenase"/>
    <property type="match status" value="1"/>
</dbReference>
<evidence type="ECO:0000256" key="1">
    <source>
        <dbReference type="ARBA" id="ARBA00022574"/>
    </source>
</evidence>
<dbReference type="Proteomes" id="UP000799776">
    <property type="component" value="Unassembled WGS sequence"/>
</dbReference>
<dbReference type="InterPro" id="IPR036322">
    <property type="entry name" value="WD40_repeat_dom_sf"/>
</dbReference>
<feature type="compositionally biased region" description="Polar residues" evidence="4">
    <location>
        <begin position="12"/>
        <end position="26"/>
    </location>
</feature>
<keyword evidence="6" id="KW-1185">Reference proteome</keyword>
<keyword evidence="1 3" id="KW-0853">WD repeat</keyword>
<feature type="region of interest" description="Disordered" evidence="4">
    <location>
        <begin position="1"/>
        <end position="66"/>
    </location>
</feature>
<comment type="caution">
    <text evidence="5">The sequence shown here is derived from an EMBL/GenBank/DDBJ whole genome shotgun (WGS) entry which is preliminary data.</text>
</comment>
<dbReference type="SUPFAM" id="SSF50978">
    <property type="entry name" value="WD40 repeat-like"/>
    <property type="match status" value="1"/>
</dbReference>
<dbReference type="InterPro" id="IPR001680">
    <property type="entry name" value="WD40_rpt"/>
</dbReference>
<feature type="compositionally biased region" description="Polar residues" evidence="4">
    <location>
        <begin position="35"/>
        <end position="46"/>
    </location>
</feature>
<reference evidence="5" key="1">
    <citation type="journal article" date="2020" name="Stud. Mycol.">
        <title>101 Dothideomycetes genomes: a test case for predicting lifestyles and emergence of pathogens.</title>
        <authorList>
            <person name="Haridas S."/>
            <person name="Albert R."/>
            <person name="Binder M."/>
            <person name="Bloem J."/>
            <person name="Labutti K."/>
            <person name="Salamov A."/>
            <person name="Andreopoulos B."/>
            <person name="Baker S."/>
            <person name="Barry K."/>
            <person name="Bills G."/>
            <person name="Bluhm B."/>
            <person name="Cannon C."/>
            <person name="Castanera R."/>
            <person name="Culley D."/>
            <person name="Daum C."/>
            <person name="Ezra D."/>
            <person name="Gonzalez J."/>
            <person name="Henrissat B."/>
            <person name="Kuo A."/>
            <person name="Liang C."/>
            <person name="Lipzen A."/>
            <person name="Lutzoni F."/>
            <person name="Magnuson J."/>
            <person name="Mondo S."/>
            <person name="Nolan M."/>
            <person name="Ohm R."/>
            <person name="Pangilinan J."/>
            <person name="Park H.-J."/>
            <person name="Ramirez L."/>
            <person name="Alfaro M."/>
            <person name="Sun H."/>
            <person name="Tritt A."/>
            <person name="Yoshinaga Y."/>
            <person name="Zwiers L.-H."/>
            <person name="Turgeon B."/>
            <person name="Goodwin S."/>
            <person name="Spatafora J."/>
            <person name="Crous P."/>
            <person name="Grigoriev I."/>
        </authorList>
    </citation>
    <scope>NUCLEOTIDE SEQUENCE</scope>
    <source>
        <strain evidence="5">CBS 121410</strain>
    </source>
</reference>
<name>A0A9P4I048_9PEZI</name>
<dbReference type="PANTHER" id="PTHR22838">
    <property type="entry name" value="WD REPEAT PROTEIN 26-RELATED"/>
    <property type="match status" value="1"/>
</dbReference>
<evidence type="ECO:0000313" key="6">
    <source>
        <dbReference type="Proteomes" id="UP000799776"/>
    </source>
</evidence>
<dbReference type="EMBL" id="ML978712">
    <property type="protein sequence ID" value="KAF2090742.1"/>
    <property type="molecule type" value="Genomic_DNA"/>
</dbReference>
<dbReference type="PROSITE" id="PS50896">
    <property type="entry name" value="LISH"/>
    <property type="match status" value="1"/>
</dbReference>
<dbReference type="InterPro" id="IPR015943">
    <property type="entry name" value="WD40/YVTN_repeat-like_dom_sf"/>
</dbReference>
<proteinExistence type="predicted"/>
<dbReference type="Pfam" id="PF23627">
    <property type="entry name" value="LisH_WDR26"/>
    <property type="match status" value="1"/>
</dbReference>
<evidence type="ECO:0000313" key="5">
    <source>
        <dbReference type="EMBL" id="KAF2090742.1"/>
    </source>
</evidence>
<dbReference type="GO" id="GO:0043161">
    <property type="term" value="P:proteasome-mediated ubiquitin-dependent protein catabolic process"/>
    <property type="evidence" value="ECO:0007669"/>
    <property type="project" value="TreeGrafter"/>
</dbReference>
<dbReference type="PROSITE" id="PS50294">
    <property type="entry name" value="WD_REPEATS_REGION"/>
    <property type="match status" value="2"/>
</dbReference>
<feature type="compositionally biased region" description="Low complexity" evidence="4">
    <location>
        <begin position="47"/>
        <end position="59"/>
    </location>
</feature>
<organism evidence="5 6">
    <name type="scientific">Saccharata proteae CBS 121410</name>
    <dbReference type="NCBI Taxonomy" id="1314787"/>
    <lineage>
        <taxon>Eukaryota</taxon>
        <taxon>Fungi</taxon>
        <taxon>Dikarya</taxon>
        <taxon>Ascomycota</taxon>
        <taxon>Pezizomycotina</taxon>
        <taxon>Dothideomycetes</taxon>
        <taxon>Dothideomycetes incertae sedis</taxon>
        <taxon>Botryosphaeriales</taxon>
        <taxon>Saccharataceae</taxon>
        <taxon>Saccharata</taxon>
    </lineage>
</organism>
<gene>
    <name evidence="5" type="ORF">K490DRAFT_33678</name>
</gene>
<dbReference type="PANTHER" id="PTHR22838:SF0">
    <property type="entry name" value="WD REPEAT-CONTAINING PROTEIN 26"/>
    <property type="match status" value="1"/>
</dbReference>
<accession>A0A9P4I048</accession>
<feature type="repeat" description="WD" evidence="3">
    <location>
        <begin position="581"/>
        <end position="607"/>
    </location>
</feature>
<dbReference type="PROSITE" id="PS50082">
    <property type="entry name" value="WD_REPEATS_2"/>
    <property type="match status" value="3"/>
</dbReference>
<protein>
    <submittedName>
        <fullName evidence="5">WD repeat-containing protein-like protein</fullName>
    </submittedName>
</protein>
<dbReference type="InterPro" id="IPR006594">
    <property type="entry name" value="LisH"/>
</dbReference>
<dbReference type="Pfam" id="PF00400">
    <property type="entry name" value="WD40"/>
    <property type="match status" value="4"/>
</dbReference>
<feature type="repeat" description="WD" evidence="3">
    <location>
        <begin position="355"/>
        <end position="396"/>
    </location>
</feature>
<keyword evidence="2" id="KW-0677">Repeat</keyword>
<dbReference type="CDD" id="cd00200">
    <property type="entry name" value="WD40"/>
    <property type="match status" value="1"/>
</dbReference>
<dbReference type="SMART" id="SM00320">
    <property type="entry name" value="WD40"/>
    <property type="match status" value="7"/>
</dbReference>
<evidence type="ECO:0000256" key="2">
    <source>
        <dbReference type="ARBA" id="ARBA00022737"/>
    </source>
</evidence>
<evidence type="ECO:0000256" key="3">
    <source>
        <dbReference type="PROSITE-ProRule" id="PRU00221"/>
    </source>
</evidence>